<reference evidence="9 10" key="1">
    <citation type="submission" date="2021-03" db="EMBL/GenBank/DDBJ databases">
        <title>Genomic Encyclopedia of Type Strains, Phase IV (KMG-IV): sequencing the most valuable type-strain genomes for metagenomic binning, comparative biology and taxonomic classification.</title>
        <authorList>
            <person name="Goeker M."/>
        </authorList>
    </citation>
    <scope>NUCLEOTIDE SEQUENCE [LARGE SCALE GENOMIC DNA]</scope>
    <source>
        <strain evidence="9 10">DSM 23491</strain>
    </source>
</reference>
<dbReference type="Pfam" id="PF07690">
    <property type="entry name" value="MFS_1"/>
    <property type="match status" value="1"/>
</dbReference>
<proteinExistence type="predicted"/>
<keyword evidence="2" id="KW-0813">Transport</keyword>
<feature type="transmembrane region" description="Helical" evidence="7">
    <location>
        <begin position="302"/>
        <end position="325"/>
    </location>
</feature>
<protein>
    <submittedName>
        <fullName evidence="9">MFS family permease</fullName>
    </submittedName>
</protein>
<keyword evidence="5 7" id="KW-1133">Transmembrane helix</keyword>
<evidence type="ECO:0000256" key="1">
    <source>
        <dbReference type="ARBA" id="ARBA00004651"/>
    </source>
</evidence>
<feature type="transmembrane region" description="Helical" evidence="7">
    <location>
        <begin position="53"/>
        <end position="70"/>
    </location>
</feature>
<comment type="caution">
    <text evidence="9">The sequence shown here is derived from an EMBL/GenBank/DDBJ whole genome shotgun (WGS) entry which is preliminary data.</text>
</comment>
<keyword evidence="3" id="KW-1003">Cell membrane</keyword>
<organism evidence="9 10">
    <name type="scientific">Paenibacillus sediminis</name>
    <dbReference type="NCBI Taxonomy" id="664909"/>
    <lineage>
        <taxon>Bacteria</taxon>
        <taxon>Bacillati</taxon>
        <taxon>Bacillota</taxon>
        <taxon>Bacilli</taxon>
        <taxon>Bacillales</taxon>
        <taxon>Paenibacillaceae</taxon>
        <taxon>Paenibacillus</taxon>
    </lineage>
</organism>
<evidence type="ECO:0000256" key="6">
    <source>
        <dbReference type="ARBA" id="ARBA00023136"/>
    </source>
</evidence>
<evidence type="ECO:0000313" key="10">
    <source>
        <dbReference type="Proteomes" id="UP001519273"/>
    </source>
</evidence>
<feature type="transmembrane region" description="Helical" evidence="7">
    <location>
        <begin position="209"/>
        <end position="226"/>
    </location>
</feature>
<feature type="transmembrane region" description="Helical" evidence="7">
    <location>
        <begin position="82"/>
        <end position="100"/>
    </location>
</feature>
<evidence type="ECO:0000256" key="7">
    <source>
        <dbReference type="SAM" id="Phobius"/>
    </source>
</evidence>
<feature type="transmembrane region" description="Helical" evidence="7">
    <location>
        <begin position="106"/>
        <end position="129"/>
    </location>
</feature>
<feature type="transmembrane region" description="Helical" evidence="7">
    <location>
        <begin position="332"/>
        <end position="351"/>
    </location>
</feature>
<evidence type="ECO:0000256" key="2">
    <source>
        <dbReference type="ARBA" id="ARBA00022448"/>
    </source>
</evidence>
<sequence>MITGDVAASRSNFKAQYFILIAVVVVAGLSQGLLLPVLSIFMEQMGVSSAVNGMNAAVLYVGSFAMILVAERLLGYTGFKKLLIGGLLLVTSTLLLFPLIPNIKLWFILRLLVGIGDSALHYAAQLWILFFTPAHQRGRGISLYGMSYGLGFSLGPLGMKLLQYGNIVPFAALALCFVVMIVLVIFKLPNAKPEKSERREETTRRFSRTYMIAWYALIPAFLYGYMEAGINSNFPVYGLRTGLLESQISTLLPFVGIGGLILQLPLGMLSDRFGRKRILMTAGMIGGLAFLLVPFAGTHFYVVMILLMIAGGMVGSFFSLGLAYAADLLPRVLLPAANVVASFHFNAGSIIGPNIGGLGMQYISVPSFFIIMGGCYILFSTIGIWYRQHNNHE</sequence>
<dbReference type="PANTHER" id="PTHR23521:SF2">
    <property type="entry name" value="TRANSPORTER MFS SUPERFAMILY"/>
    <property type="match status" value="1"/>
</dbReference>
<dbReference type="SUPFAM" id="SSF103473">
    <property type="entry name" value="MFS general substrate transporter"/>
    <property type="match status" value="1"/>
</dbReference>
<dbReference type="InterPro" id="IPR005829">
    <property type="entry name" value="Sugar_transporter_CS"/>
</dbReference>
<dbReference type="InterPro" id="IPR020846">
    <property type="entry name" value="MFS_dom"/>
</dbReference>
<keyword evidence="4 7" id="KW-0812">Transmembrane</keyword>
<dbReference type="InterPro" id="IPR036259">
    <property type="entry name" value="MFS_trans_sf"/>
</dbReference>
<feature type="transmembrane region" description="Helical" evidence="7">
    <location>
        <begin position="141"/>
        <end position="161"/>
    </location>
</feature>
<feature type="transmembrane region" description="Helical" evidence="7">
    <location>
        <begin position="167"/>
        <end position="188"/>
    </location>
</feature>
<feature type="transmembrane region" description="Helical" evidence="7">
    <location>
        <begin position="17"/>
        <end position="41"/>
    </location>
</feature>
<dbReference type="PANTHER" id="PTHR23521">
    <property type="entry name" value="TRANSPORTER MFS SUPERFAMILY"/>
    <property type="match status" value="1"/>
</dbReference>
<dbReference type="Proteomes" id="UP001519273">
    <property type="component" value="Unassembled WGS sequence"/>
</dbReference>
<dbReference type="InterPro" id="IPR011701">
    <property type="entry name" value="MFS"/>
</dbReference>
<dbReference type="InterPro" id="IPR047200">
    <property type="entry name" value="MFS_YcaD-like"/>
</dbReference>
<feature type="transmembrane region" description="Helical" evidence="7">
    <location>
        <begin position="278"/>
        <end position="296"/>
    </location>
</feature>
<evidence type="ECO:0000256" key="5">
    <source>
        <dbReference type="ARBA" id="ARBA00022989"/>
    </source>
</evidence>
<keyword evidence="6 7" id="KW-0472">Membrane</keyword>
<dbReference type="CDD" id="cd17477">
    <property type="entry name" value="MFS_YcaD_like"/>
    <property type="match status" value="1"/>
</dbReference>
<gene>
    <name evidence="9" type="ORF">J2Z20_000800</name>
</gene>
<feature type="domain" description="Major facilitator superfamily (MFS) profile" evidence="8">
    <location>
        <begin position="16"/>
        <end position="391"/>
    </location>
</feature>
<feature type="transmembrane region" description="Helical" evidence="7">
    <location>
        <begin position="246"/>
        <end position="266"/>
    </location>
</feature>
<name>A0ABS4H090_9BACL</name>
<evidence type="ECO:0000313" key="9">
    <source>
        <dbReference type="EMBL" id="MBP1935939.1"/>
    </source>
</evidence>
<feature type="transmembrane region" description="Helical" evidence="7">
    <location>
        <begin position="363"/>
        <end position="386"/>
    </location>
</feature>
<evidence type="ECO:0000256" key="4">
    <source>
        <dbReference type="ARBA" id="ARBA00022692"/>
    </source>
</evidence>
<evidence type="ECO:0000256" key="3">
    <source>
        <dbReference type="ARBA" id="ARBA00022475"/>
    </source>
</evidence>
<comment type="subcellular location">
    <subcellularLocation>
        <location evidence="1">Cell membrane</location>
        <topology evidence="1">Multi-pass membrane protein</topology>
    </subcellularLocation>
</comment>
<evidence type="ECO:0000259" key="8">
    <source>
        <dbReference type="PROSITE" id="PS50850"/>
    </source>
</evidence>
<dbReference type="PROSITE" id="PS00216">
    <property type="entry name" value="SUGAR_TRANSPORT_1"/>
    <property type="match status" value="1"/>
</dbReference>
<dbReference type="Gene3D" id="1.20.1250.20">
    <property type="entry name" value="MFS general substrate transporter like domains"/>
    <property type="match status" value="2"/>
</dbReference>
<dbReference type="EMBL" id="JAGGKP010000001">
    <property type="protein sequence ID" value="MBP1935939.1"/>
    <property type="molecule type" value="Genomic_DNA"/>
</dbReference>
<keyword evidence="10" id="KW-1185">Reference proteome</keyword>
<dbReference type="PROSITE" id="PS50850">
    <property type="entry name" value="MFS"/>
    <property type="match status" value="1"/>
</dbReference>
<accession>A0ABS4H090</accession>
<dbReference type="RefSeq" id="WP_245251853.1">
    <property type="nucleotide sequence ID" value="NZ_CBCRVE010000001.1"/>
</dbReference>